<dbReference type="PROSITE" id="PS51387">
    <property type="entry name" value="FAD_PCMH"/>
    <property type="match status" value="1"/>
</dbReference>
<accession>A0A9W9W4P7</accession>
<dbReference type="Gene3D" id="3.30.465.10">
    <property type="match status" value="1"/>
</dbReference>
<dbReference type="InterPro" id="IPR016167">
    <property type="entry name" value="FAD-bd_PCMH_sub1"/>
</dbReference>
<evidence type="ECO:0000256" key="2">
    <source>
        <dbReference type="ARBA" id="ARBA00022630"/>
    </source>
</evidence>
<organism evidence="7 8">
    <name type="scientific">Penicillium cosmopolitanum</name>
    <dbReference type="NCBI Taxonomy" id="1131564"/>
    <lineage>
        <taxon>Eukaryota</taxon>
        <taxon>Fungi</taxon>
        <taxon>Dikarya</taxon>
        <taxon>Ascomycota</taxon>
        <taxon>Pezizomycotina</taxon>
        <taxon>Eurotiomycetes</taxon>
        <taxon>Eurotiomycetidae</taxon>
        <taxon>Eurotiales</taxon>
        <taxon>Aspergillaceae</taxon>
        <taxon>Penicillium</taxon>
    </lineage>
</organism>
<dbReference type="AlphaFoldDB" id="A0A9W9W4P7"/>
<dbReference type="Gene3D" id="3.40.462.10">
    <property type="entry name" value="FAD-linked oxidases, C-terminal domain"/>
    <property type="match status" value="1"/>
</dbReference>
<sequence length="622" mass="69697">MSSKSVSPTPLLSEKHNGIPARLFDKAQESKSAIFDISTKSENSRTKVALPQGINQATFRTAIAELRDRLGEEHVEFVTKLDDGWYMENPNTHDGMHISEESDFVASVVVYPSSTKEVQTVVQWANSYRIPISPISIGRNYGYGGAAPRVRGAVVLDLGRRMNRILDINPDDCTCLVEPGVTYFALYEEIQARGFQHLWVDVPDIGGGSVLGNALDRGVGYTPYGDHWMMHCGMEIVLPTGEVIRTGMGALPGNNSWQLFPYGFGPTADGLFSQSNMGVVTKMGFGLMPNPGDHESYVRFSRVLALHNGSRIIQLYAFQREEDLSQLPDQIDIIRPLRIAMILENVAQLRHISMQVGLEGKPRSFYYNGKGRIPDSFIHEAAQKLAHGDCTWLYYGMAYGPKEIRQYKLDIIHKEFMKIPGARRIDPSTLPADNYFWVRDRIASGVPDIEELRWVNWHPNGGHVAFSPVSPVRGNDATALWDIAQKRCEEYNLDLFPTFVVGLREMHLIVEIVFNRDDPVMRDNARACLRGMVDDAAKRGYGEYRTHLAFMDQIAGTYNWNDGALLKFNEKIKDCLDPNGIMAPGKSGIWPARYRGRGWEMSAQDESSEGNGVNPTPGTMRL</sequence>
<gene>
    <name evidence="7" type="ORF">N7509_003320</name>
</gene>
<dbReference type="SUPFAM" id="SSF56176">
    <property type="entry name" value="FAD-binding/transporter-associated domain-like"/>
    <property type="match status" value="1"/>
</dbReference>
<dbReference type="GO" id="GO:0008720">
    <property type="term" value="F:D-lactate dehydrogenase (NAD+) activity"/>
    <property type="evidence" value="ECO:0007669"/>
    <property type="project" value="TreeGrafter"/>
</dbReference>
<dbReference type="InterPro" id="IPR016164">
    <property type="entry name" value="FAD-linked_Oxase-like_C"/>
</dbReference>
<feature type="compositionally biased region" description="Polar residues" evidence="5">
    <location>
        <begin position="609"/>
        <end position="622"/>
    </location>
</feature>
<dbReference type="InterPro" id="IPR016171">
    <property type="entry name" value="Vanillyl_alc_oxidase_C-sub2"/>
</dbReference>
<dbReference type="InterPro" id="IPR036318">
    <property type="entry name" value="FAD-bd_PCMH-like_sf"/>
</dbReference>
<dbReference type="PANTHER" id="PTHR11748">
    <property type="entry name" value="D-LACTATE DEHYDROGENASE"/>
    <property type="match status" value="1"/>
</dbReference>
<keyword evidence="3" id="KW-0274">FAD</keyword>
<dbReference type="GO" id="GO:0071949">
    <property type="term" value="F:FAD binding"/>
    <property type="evidence" value="ECO:0007669"/>
    <property type="project" value="InterPro"/>
</dbReference>
<protein>
    <submittedName>
        <fullName evidence="7">Vanillyl-alcohol oxidase</fullName>
    </submittedName>
</protein>
<dbReference type="GO" id="GO:1903457">
    <property type="term" value="P:lactate catabolic process"/>
    <property type="evidence" value="ECO:0007669"/>
    <property type="project" value="TreeGrafter"/>
</dbReference>
<dbReference type="InterPro" id="IPR006094">
    <property type="entry name" value="Oxid_FAD_bind_N"/>
</dbReference>
<dbReference type="GO" id="GO:0004458">
    <property type="term" value="F:D-lactate dehydrogenase (cytochrome) activity"/>
    <property type="evidence" value="ECO:0007669"/>
    <property type="project" value="TreeGrafter"/>
</dbReference>
<dbReference type="SUPFAM" id="SSF55103">
    <property type="entry name" value="FAD-linked oxidases, C-terminal domain"/>
    <property type="match status" value="1"/>
</dbReference>
<evidence type="ECO:0000256" key="1">
    <source>
        <dbReference type="ARBA" id="ARBA00001974"/>
    </source>
</evidence>
<dbReference type="EMBL" id="JAPZBU010000005">
    <property type="protein sequence ID" value="KAJ5403449.1"/>
    <property type="molecule type" value="Genomic_DNA"/>
</dbReference>
<dbReference type="Gene3D" id="1.10.45.10">
    <property type="entry name" value="Vanillyl-alcohol Oxidase, Chain A, domain 4"/>
    <property type="match status" value="1"/>
</dbReference>
<dbReference type="RefSeq" id="XP_056490691.1">
    <property type="nucleotide sequence ID" value="XM_056627957.1"/>
</dbReference>
<evidence type="ECO:0000313" key="8">
    <source>
        <dbReference type="Proteomes" id="UP001147747"/>
    </source>
</evidence>
<evidence type="ECO:0000256" key="5">
    <source>
        <dbReference type="SAM" id="MobiDB-lite"/>
    </source>
</evidence>
<dbReference type="OrthoDB" id="5332616at2759"/>
<evidence type="ECO:0000256" key="3">
    <source>
        <dbReference type="ARBA" id="ARBA00022827"/>
    </source>
</evidence>
<proteinExistence type="predicted"/>
<dbReference type="GO" id="GO:0005739">
    <property type="term" value="C:mitochondrion"/>
    <property type="evidence" value="ECO:0007669"/>
    <property type="project" value="TreeGrafter"/>
</dbReference>
<keyword evidence="4" id="KW-0560">Oxidoreductase</keyword>
<comment type="cofactor">
    <cofactor evidence="1">
        <name>FAD</name>
        <dbReference type="ChEBI" id="CHEBI:57692"/>
    </cofactor>
</comment>
<reference evidence="7" key="1">
    <citation type="submission" date="2022-12" db="EMBL/GenBank/DDBJ databases">
        <authorList>
            <person name="Petersen C."/>
        </authorList>
    </citation>
    <scope>NUCLEOTIDE SEQUENCE</scope>
    <source>
        <strain evidence="7">IBT 29677</strain>
    </source>
</reference>
<evidence type="ECO:0000259" key="6">
    <source>
        <dbReference type="PROSITE" id="PS51387"/>
    </source>
</evidence>
<keyword evidence="2" id="KW-0285">Flavoprotein</keyword>
<dbReference type="InterPro" id="IPR016166">
    <property type="entry name" value="FAD-bd_PCMH"/>
</dbReference>
<dbReference type="Pfam" id="PF01565">
    <property type="entry name" value="FAD_binding_4"/>
    <property type="match status" value="1"/>
</dbReference>
<name>A0A9W9W4P7_9EURO</name>
<keyword evidence="8" id="KW-1185">Reference proteome</keyword>
<dbReference type="InterPro" id="IPR004113">
    <property type="entry name" value="FAD-bd_oxidored_4_C"/>
</dbReference>
<dbReference type="InterPro" id="IPR016170">
    <property type="entry name" value="Cytok_DH_C_sf"/>
</dbReference>
<feature type="domain" description="FAD-binding PCMH-type" evidence="6">
    <location>
        <begin position="102"/>
        <end position="290"/>
    </location>
</feature>
<dbReference type="Pfam" id="PF02913">
    <property type="entry name" value="FAD-oxidase_C"/>
    <property type="match status" value="1"/>
</dbReference>
<comment type="caution">
    <text evidence="7">The sequence shown here is derived from an EMBL/GenBank/DDBJ whole genome shotgun (WGS) entry which is preliminary data.</text>
</comment>
<evidence type="ECO:0000313" key="7">
    <source>
        <dbReference type="EMBL" id="KAJ5403449.1"/>
    </source>
</evidence>
<feature type="region of interest" description="Disordered" evidence="5">
    <location>
        <begin position="600"/>
        <end position="622"/>
    </location>
</feature>
<reference evidence="7" key="2">
    <citation type="journal article" date="2023" name="IMA Fungus">
        <title>Comparative genomic study of the Penicillium genus elucidates a diverse pangenome and 15 lateral gene transfer events.</title>
        <authorList>
            <person name="Petersen C."/>
            <person name="Sorensen T."/>
            <person name="Nielsen M.R."/>
            <person name="Sondergaard T.E."/>
            <person name="Sorensen J.L."/>
            <person name="Fitzpatrick D.A."/>
            <person name="Frisvad J.C."/>
            <person name="Nielsen K.L."/>
        </authorList>
    </citation>
    <scope>NUCLEOTIDE SEQUENCE</scope>
    <source>
        <strain evidence="7">IBT 29677</strain>
    </source>
</reference>
<dbReference type="PANTHER" id="PTHR11748:SF114">
    <property type="entry name" value="ARYL-ALCOHOL OXIDASE VANILLYL-ALCOHOL OXIDASE (AFU_ORTHOLOGUE AFUA_3G09500)-RELATED"/>
    <property type="match status" value="1"/>
</dbReference>
<evidence type="ECO:0000256" key="4">
    <source>
        <dbReference type="ARBA" id="ARBA00023002"/>
    </source>
</evidence>
<dbReference type="Proteomes" id="UP001147747">
    <property type="component" value="Unassembled WGS sequence"/>
</dbReference>
<dbReference type="InterPro" id="IPR016169">
    <property type="entry name" value="FAD-bd_PCMH_sub2"/>
</dbReference>
<dbReference type="GeneID" id="81366937"/>
<dbReference type="Gene3D" id="3.30.43.10">
    <property type="entry name" value="Uridine Diphospho-n-acetylenolpyruvylglucosamine Reductase, domain 2"/>
    <property type="match status" value="1"/>
</dbReference>